<keyword evidence="4" id="KW-1133">Transmembrane helix</keyword>
<dbReference type="Gene3D" id="6.10.340.10">
    <property type="match status" value="1"/>
</dbReference>
<evidence type="ECO:0000256" key="2">
    <source>
        <dbReference type="ARBA" id="ARBA00023125"/>
    </source>
</evidence>
<dbReference type="Proteomes" id="UP000252415">
    <property type="component" value="Unassembled WGS sequence"/>
</dbReference>
<dbReference type="PANTHER" id="PTHR43280:SF10">
    <property type="entry name" value="REGULATORY PROTEIN POCR"/>
    <property type="match status" value="1"/>
</dbReference>
<accession>A0A368W567</accession>
<keyword evidence="1" id="KW-0805">Transcription regulation</keyword>
<dbReference type="PANTHER" id="PTHR43280">
    <property type="entry name" value="ARAC-FAMILY TRANSCRIPTIONAL REGULATOR"/>
    <property type="match status" value="1"/>
</dbReference>
<feature type="domain" description="HTH araC/xylS-type" evidence="5">
    <location>
        <begin position="663"/>
        <end position="761"/>
    </location>
</feature>
<organism evidence="6 7">
    <name type="scientific">Paenibacillus prosopidis</name>
    <dbReference type="NCBI Taxonomy" id="630520"/>
    <lineage>
        <taxon>Bacteria</taxon>
        <taxon>Bacillati</taxon>
        <taxon>Bacillota</taxon>
        <taxon>Bacilli</taxon>
        <taxon>Bacillales</taxon>
        <taxon>Paenibacillaceae</taxon>
        <taxon>Paenibacillus</taxon>
    </lineage>
</organism>
<dbReference type="GO" id="GO:0003700">
    <property type="term" value="F:DNA-binding transcription factor activity"/>
    <property type="evidence" value="ECO:0007669"/>
    <property type="project" value="InterPro"/>
</dbReference>
<evidence type="ECO:0000256" key="1">
    <source>
        <dbReference type="ARBA" id="ARBA00023015"/>
    </source>
</evidence>
<dbReference type="AlphaFoldDB" id="A0A368W567"/>
<gene>
    <name evidence="6" type="ORF">DFP97_104229</name>
</gene>
<dbReference type="RefSeq" id="WP_114379475.1">
    <property type="nucleotide sequence ID" value="NZ_QPJD01000004.1"/>
</dbReference>
<dbReference type="SMART" id="SM00342">
    <property type="entry name" value="HTH_ARAC"/>
    <property type="match status" value="1"/>
</dbReference>
<dbReference type="InterPro" id="IPR009057">
    <property type="entry name" value="Homeodomain-like_sf"/>
</dbReference>
<feature type="transmembrane region" description="Helical" evidence="4">
    <location>
        <begin position="292"/>
        <end position="311"/>
    </location>
</feature>
<dbReference type="SUPFAM" id="SSF46689">
    <property type="entry name" value="Homeodomain-like"/>
    <property type="match status" value="2"/>
</dbReference>
<comment type="caution">
    <text evidence="6">The sequence shown here is derived from an EMBL/GenBank/DDBJ whole genome shotgun (WGS) entry which is preliminary data.</text>
</comment>
<dbReference type="Pfam" id="PF12833">
    <property type="entry name" value="HTH_18"/>
    <property type="match status" value="1"/>
</dbReference>
<feature type="transmembrane region" description="Helical" evidence="4">
    <location>
        <begin position="12"/>
        <end position="31"/>
    </location>
</feature>
<keyword evidence="4" id="KW-0472">Membrane</keyword>
<evidence type="ECO:0000313" key="7">
    <source>
        <dbReference type="Proteomes" id="UP000252415"/>
    </source>
</evidence>
<evidence type="ECO:0000259" key="5">
    <source>
        <dbReference type="PROSITE" id="PS01124"/>
    </source>
</evidence>
<dbReference type="GO" id="GO:0043565">
    <property type="term" value="F:sequence-specific DNA binding"/>
    <property type="evidence" value="ECO:0007669"/>
    <property type="project" value="InterPro"/>
</dbReference>
<proteinExistence type="predicted"/>
<keyword evidence="2 6" id="KW-0238">DNA-binding</keyword>
<protein>
    <submittedName>
        <fullName evidence="6">AraC-like DNA-binding protein</fullName>
    </submittedName>
</protein>
<name>A0A368W567_9BACL</name>
<evidence type="ECO:0000313" key="6">
    <source>
        <dbReference type="EMBL" id="RCW49571.1"/>
    </source>
</evidence>
<dbReference type="EMBL" id="QPJD01000004">
    <property type="protein sequence ID" value="RCW49571.1"/>
    <property type="molecule type" value="Genomic_DNA"/>
</dbReference>
<reference evidence="6 7" key="1">
    <citation type="submission" date="2018-07" db="EMBL/GenBank/DDBJ databases">
        <title>Genomic Encyclopedia of Type Strains, Phase III (KMG-III): the genomes of soil and plant-associated and newly described type strains.</title>
        <authorList>
            <person name="Whitman W."/>
        </authorList>
    </citation>
    <scope>NUCLEOTIDE SEQUENCE [LARGE SCALE GENOMIC DNA]</scope>
    <source>
        <strain evidence="6 7">CECT 7506</strain>
    </source>
</reference>
<sequence length="768" mass="87605">MSRYLLRLLSYSLLLGMIPAILIGIFSYFIASGDIEEKVKEENMQWLTQTQMRVEQMLKSIENSATQFANSSVVKTAMNVSYTPADFEPIRNLTAEMYNLQSSDAVITQAYLVNIERNWALNLNTLKPLDQFENRQELLDYVKGAKSMQWYTGMTATNGDFTEPVEAITLVQKIPILPQTDKPQGILVIRIVASEINDALSSATSNSSYILNRSGVNILGAGANKEGYEEINAALADRLQTRPDQQFGLFNMKLNGEEVAVLYRSSSYNSWTYVSVVSIGDLKKETRKIAELTVYVCAAILFIVLAAALYGSRRMYRPIGHLLEVAKGLGSSFQEQTVPLKSDELEIIKHSMQSLATSRNRIEQQMSDQASHLKQFFVLKLFTGQLTENDYMYRSPLNGFPTGWKSLGVLTLQIDNLQETRYGEEDRELLLYAISNIAQEVLPASIRFSPITINKSQVTLVATDQEEPEQVRLILYEFAERIKRNAEDVMKLKVSIGISDPFNHLTGTVKAYGESLSALKARISLGPEIIVHYRDTVNNLVADQHEYTHLKVLEERLIYAVREMQPNSASDTIQQYLDALLYKDRYSHEHQTMLIQLVSRVLQIVQEQGGSLKKVLGEGWSVEGLLHLQTREEILYWFESKLFAPLIQMLSEKSETQYIKIADRLVKIIQENYDQEISLESCAQMLNYHPVYLSRIFKREIGVPFSEYLMDYRIKMAKIMLETTNLKVSEIGSKMQYKNDSSFIRSYKKMFNITPGQYREKIMKGSTE</sequence>
<dbReference type="Gene3D" id="1.10.10.60">
    <property type="entry name" value="Homeodomain-like"/>
    <property type="match status" value="2"/>
</dbReference>
<dbReference type="InterPro" id="IPR018060">
    <property type="entry name" value="HTH_AraC"/>
</dbReference>
<keyword evidence="4" id="KW-0812">Transmembrane</keyword>
<dbReference type="PROSITE" id="PS00041">
    <property type="entry name" value="HTH_ARAC_FAMILY_1"/>
    <property type="match status" value="1"/>
</dbReference>
<evidence type="ECO:0000256" key="4">
    <source>
        <dbReference type="SAM" id="Phobius"/>
    </source>
</evidence>
<keyword evidence="3" id="KW-0804">Transcription</keyword>
<evidence type="ECO:0000256" key="3">
    <source>
        <dbReference type="ARBA" id="ARBA00023163"/>
    </source>
</evidence>
<dbReference type="PROSITE" id="PS01124">
    <property type="entry name" value="HTH_ARAC_FAMILY_2"/>
    <property type="match status" value="1"/>
</dbReference>
<dbReference type="OrthoDB" id="1975037at2"/>
<dbReference type="InterPro" id="IPR018062">
    <property type="entry name" value="HTH_AraC-typ_CS"/>
</dbReference>
<keyword evidence="7" id="KW-1185">Reference proteome</keyword>